<keyword evidence="4" id="KW-0378">Hydrolase</keyword>
<dbReference type="Pfam" id="PF05299">
    <property type="entry name" value="Peptidase_M61"/>
    <property type="match status" value="1"/>
</dbReference>
<keyword evidence="1" id="KW-0732">Signal</keyword>
<dbReference type="GO" id="GO:0008237">
    <property type="term" value="F:metallopeptidase activity"/>
    <property type="evidence" value="ECO:0007669"/>
    <property type="project" value="UniProtKB-KW"/>
</dbReference>
<dbReference type="AlphaFoldDB" id="A0A161LSB4"/>
<organism evidence="4 5">
    <name type="scientific">Paludibacter jiangxiensis</name>
    <dbReference type="NCBI Taxonomy" id="681398"/>
    <lineage>
        <taxon>Bacteria</taxon>
        <taxon>Pseudomonadati</taxon>
        <taxon>Bacteroidota</taxon>
        <taxon>Bacteroidia</taxon>
        <taxon>Bacteroidales</taxon>
        <taxon>Paludibacteraceae</taxon>
        <taxon>Paludibacter</taxon>
    </lineage>
</organism>
<evidence type="ECO:0000313" key="5">
    <source>
        <dbReference type="Proteomes" id="UP000076586"/>
    </source>
</evidence>
<dbReference type="SUPFAM" id="SSF50156">
    <property type="entry name" value="PDZ domain-like"/>
    <property type="match status" value="1"/>
</dbReference>
<dbReference type="InterPro" id="IPR040756">
    <property type="entry name" value="Peptidase_M61_N"/>
</dbReference>
<dbReference type="Gene3D" id="2.60.40.3650">
    <property type="match status" value="1"/>
</dbReference>
<dbReference type="RefSeq" id="WP_068704975.1">
    <property type="nucleotide sequence ID" value="NZ_BDCR01000004.1"/>
</dbReference>
<dbReference type="SUPFAM" id="SSF55486">
    <property type="entry name" value="Metalloproteases ('zincins'), catalytic domain"/>
    <property type="match status" value="1"/>
</dbReference>
<keyword evidence="5" id="KW-1185">Reference proteome</keyword>
<protein>
    <submittedName>
        <fullName evidence="4">Predicted metalloprotease</fullName>
    </submittedName>
</protein>
<dbReference type="InterPro" id="IPR007963">
    <property type="entry name" value="Peptidase_M61_catalytic"/>
</dbReference>
<dbReference type="GO" id="GO:0006508">
    <property type="term" value="P:proteolysis"/>
    <property type="evidence" value="ECO:0007669"/>
    <property type="project" value="UniProtKB-KW"/>
</dbReference>
<dbReference type="Gene3D" id="1.10.390.10">
    <property type="entry name" value="Neutral Protease Domain 2"/>
    <property type="match status" value="1"/>
</dbReference>
<comment type="caution">
    <text evidence="4">The sequence shown here is derived from an EMBL/GenBank/DDBJ whole genome shotgun (WGS) entry which is preliminary data.</text>
</comment>
<sequence length="608" mass="69920">MKKYFLCFGFLLAVMVLQAQPVACFTVDLTKGKKGSLSVTCDVPAYQKEELVYQIPRAVQGSYSIKNFGDYIDNFRAYDHKGKRLKVIYCRQESNFMISDARSLSRITYEVHDTWTDTKKQNYVFQPGGTYFEPGTLFCLNTFALFGYFEGFKDCPSEVHVKKDPVLYCSTSANISALSSADDVVKARNYDDLQDNPLVYMKPDTLSIKVRNCRFHIAVFSRNGKITSGDILASISPVITNAFASFFSVFPTDNYTFTFLFPGWQDEALMANGTMGAMEHRKSSVYFYPETGNKDILNSFLTHVVAHEFLHVLTPLSLKSEQIYNFNYRNPEASEHLWLYEGGVEYLSNIILYKDSLISDEDFWETFRQKTLYSDRYKDISMTEFGKKIFDNSDMHYYANVYNRGALVSFMLDVKINELTGGKMNLKKVLFQLNEKYKGHYFKDEALFDEIVNLTHPDIRTLINDYIVGTKELPVKEYLHKIGYRFTSEKPDSIYTFGRVSVEYDAKDKRCVVRDASPGYNAFGIDKGDVIVAVNDTLLNEGNYYHNVNLIGSPETNAEITVRFSRKGRMMEMKNPPIKVKVTQLNFIEPERDISDEQRSLRQLVLGR</sequence>
<dbReference type="InterPro" id="IPR027268">
    <property type="entry name" value="Peptidase_M4/M1_CTD_sf"/>
</dbReference>
<accession>A0A161LSB4</accession>
<proteinExistence type="predicted"/>
<dbReference type="EMBL" id="BDCR01000004">
    <property type="protein sequence ID" value="GAT63600.1"/>
    <property type="molecule type" value="Genomic_DNA"/>
</dbReference>
<gene>
    <name evidence="4" type="ORF">PJIAN_4139</name>
</gene>
<dbReference type="STRING" id="681398.PJIAN_4139"/>
<dbReference type="InterPro" id="IPR036034">
    <property type="entry name" value="PDZ_sf"/>
</dbReference>
<evidence type="ECO:0000259" key="3">
    <source>
        <dbReference type="Pfam" id="PF17899"/>
    </source>
</evidence>
<evidence type="ECO:0000259" key="2">
    <source>
        <dbReference type="Pfam" id="PF05299"/>
    </source>
</evidence>
<feature type="chain" id="PRO_5007824809" evidence="1">
    <location>
        <begin position="20"/>
        <end position="608"/>
    </location>
</feature>
<feature type="domain" description="Peptidase M61 N-terminal" evidence="3">
    <location>
        <begin position="25"/>
        <end position="200"/>
    </location>
</feature>
<keyword evidence="4" id="KW-0645">Protease</keyword>
<evidence type="ECO:0000256" key="1">
    <source>
        <dbReference type="SAM" id="SignalP"/>
    </source>
</evidence>
<keyword evidence="4" id="KW-0482">Metalloprotease</keyword>
<reference evidence="5" key="1">
    <citation type="submission" date="2016-04" db="EMBL/GenBank/DDBJ databases">
        <title>Draft genome sequence of Paludibacter jiangxiensis strain NM7.</title>
        <authorList>
            <person name="Qiu Y."/>
            <person name="Matsuura N."/>
            <person name="Ohashi A."/>
            <person name="Tourlousse M.D."/>
            <person name="Sekiguchi Y."/>
        </authorList>
    </citation>
    <scope>NUCLEOTIDE SEQUENCE [LARGE SCALE GENOMIC DNA]</scope>
    <source>
        <strain evidence="5">NM7</strain>
    </source>
</reference>
<reference evidence="5" key="2">
    <citation type="journal article" date="2017" name="Genome Announc.">
        <title>Draft genome sequence of Paludibacter jiangxiensis NM7(T), a propionate-producing fermentative bacterium.</title>
        <authorList>
            <person name="Qiu Y.-L."/>
            <person name="Tourlousse D.M."/>
            <person name="Matsuura N."/>
            <person name="Ohashi A."/>
            <person name="Sekiguchi Y."/>
        </authorList>
    </citation>
    <scope>NUCLEOTIDE SEQUENCE [LARGE SCALE GENOMIC DNA]</scope>
    <source>
        <strain evidence="5">NM7</strain>
    </source>
</reference>
<dbReference type="OrthoDB" id="9778516at2"/>
<feature type="domain" description="Peptidase M61 catalytic" evidence="2">
    <location>
        <begin position="303"/>
        <end position="375"/>
    </location>
</feature>
<name>A0A161LSB4_9BACT</name>
<dbReference type="Pfam" id="PF17899">
    <property type="entry name" value="Peptidase_M61_N"/>
    <property type="match status" value="1"/>
</dbReference>
<evidence type="ECO:0000313" key="4">
    <source>
        <dbReference type="EMBL" id="GAT63600.1"/>
    </source>
</evidence>
<feature type="signal peptide" evidence="1">
    <location>
        <begin position="1"/>
        <end position="19"/>
    </location>
</feature>
<dbReference type="Proteomes" id="UP000076586">
    <property type="component" value="Unassembled WGS sequence"/>
</dbReference>